<dbReference type="InterPro" id="IPR048502">
    <property type="entry name" value="NamZ_N"/>
</dbReference>
<evidence type="ECO:0000259" key="1">
    <source>
        <dbReference type="Pfam" id="PF07075"/>
    </source>
</evidence>
<dbReference type="PANTHER" id="PTHR42915">
    <property type="entry name" value="HYPOTHETICAL 460 KDA PROTEIN IN FEUA-SIGW INTERGENIC REGION [PRECURSOR]"/>
    <property type="match status" value="1"/>
</dbReference>
<dbReference type="PANTHER" id="PTHR42915:SF1">
    <property type="entry name" value="PEPTIDOGLYCAN BETA-N-ACETYLMURAMIDASE NAMZ"/>
    <property type="match status" value="1"/>
</dbReference>
<dbReference type="Pfam" id="PF07075">
    <property type="entry name" value="NamZ_N"/>
    <property type="match status" value="1"/>
</dbReference>
<feature type="domain" description="Peptidoglycan beta-N-acetylmuramidase NamZ C-terminal" evidence="2">
    <location>
        <begin position="250"/>
        <end position="408"/>
    </location>
</feature>
<dbReference type="Pfam" id="PF20732">
    <property type="entry name" value="NamZ_C"/>
    <property type="match status" value="1"/>
</dbReference>
<dbReference type="Gene3D" id="3.90.1150.140">
    <property type="match status" value="1"/>
</dbReference>
<protein>
    <submittedName>
        <fullName evidence="3">Alternate gene name: yzbB</fullName>
    </submittedName>
</protein>
<accession>A0A060R9I6</accession>
<gene>
    <name evidence="3" type="ORF">BN938_2174</name>
</gene>
<dbReference type="eggNOG" id="COG3876">
    <property type="taxonomic scope" value="Bacteria"/>
</dbReference>
<feature type="domain" description="Peptidoglycan beta-N-acetylmuramidase NamZ N-terminal" evidence="1">
    <location>
        <begin position="41"/>
        <end position="244"/>
    </location>
</feature>
<dbReference type="Gene3D" id="3.40.50.12170">
    <property type="entry name" value="Uncharacterised protein PF07075, DUF1343"/>
    <property type="match status" value="1"/>
</dbReference>
<dbReference type="AlphaFoldDB" id="A0A060R9I6"/>
<dbReference type="STRING" id="1433126.BN938_2174"/>
<evidence type="ECO:0000313" key="4">
    <source>
        <dbReference type="Proteomes" id="UP000027616"/>
    </source>
</evidence>
<dbReference type="PATRIC" id="fig|1433126.3.peg.2147"/>
<sequence>MRSILTIILSIVVAAAMGQRVKTGIEVLRDNHFDILKGKRVGLITNPTGVDSRLVSTIDILKSAKDVRLVCLFAPEHGVRGDVHAGDKVESYKDIKTDITVHSLYGKNRIPTKEMFDAIDVIVYDIQDIGCRSYTFISTMGEVMSAAAKYGKEFVVLDRPNPIGGLKVEGCLVEEGFHSFVSKFKIPYLYGLTAGEVAKLFVGEKMLNNNNLKLTIVPMQGWTRDMDYTDTGLEWVLPSPHIPHPFSAYYYPATGILGELGAVSIGVGYTLPFQIIATEDIDATALAEKLNALKMEGVAFRPIFVKPFYAAGQSKNLQGVQIHLTNPKRARLSDIQFVVMDVMHKMNPKLDFFKMATSPARIDMWNKVLGTDKIYKEFSKNLDWNAVKGYWTKDEEAFKRLSSKYYIYQ</sequence>
<dbReference type="InterPro" id="IPR008302">
    <property type="entry name" value="NamZ"/>
</dbReference>
<dbReference type="HOGENOM" id="CLU_033227_1_0_10"/>
<dbReference type="KEGG" id="rbc:BN938_2174"/>
<dbReference type="GO" id="GO:0033922">
    <property type="term" value="F:peptidoglycan beta-N-acetylmuramidase activity"/>
    <property type="evidence" value="ECO:0007669"/>
    <property type="project" value="InterPro"/>
</dbReference>
<dbReference type="Proteomes" id="UP000027616">
    <property type="component" value="Chromosome I"/>
</dbReference>
<dbReference type="InterPro" id="IPR048503">
    <property type="entry name" value="NamZ_C"/>
</dbReference>
<proteinExistence type="predicted"/>
<evidence type="ECO:0000259" key="2">
    <source>
        <dbReference type="Pfam" id="PF20732"/>
    </source>
</evidence>
<dbReference type="PIRSF" id="PIRSF016719">
    <property type="entry name" value="UCP016719"/>
    <property type="match status" value="1"/>
</dbReference>
<dbReference type="EMBL" id="HG934468">
    <property type="protein sequence ID" value="CDN32247.1"/>
    <property type="molecule type" value="Genomic_DNA"/>
</dbReference>
<reference evidence="3 4" key="1">
    <citation type="journal article" date="2015" name="Genome Announc.">
        <title>Complete Genome Sequence of the Novel Leech Symbiont Mucinivorans hirudinis M3T.</title>
        <authorList>
            <person name="Nelson M.C."/>
            <person name="Bomar L."/>
            <person name="Graf J."/>
        </authorList>
    </citation>
    <scope>NUCLEOTIDE SEQUENCE [LARGE SCALE GENOMIC DNA]</scope>
    <source>
        <strain evidence="4">M3</strain>
    </source>
</reference>
<evidence type="ECO:0000313" key="3">
    <source>
        <dbReference type="EMBL" id="CDN32247.1"/>
    </source>
</evidence>
<organism evidence="3 4">
    <name type="scientific">Mucinivorans hirudinis</name>
    <dbReference type="NCBI Taxonomy" id="1433126"/>
    <lineage>
        <taxon>Bacteria</taxon>
        <taxon>Pseudomonadati</taxon>
        <taxon>Bacteroidota</taxon>
        <taxon>Bacteroidia</taxon>
        <taxon>Bacteroidales</taxon>
        <taxon>Rikenellaceae</taxon>
        <taxon>Mucinivorans</taxon>
    </lineage>
</organism>
<name>A0A060R9I6_9BACT</name>
<keyword evidence="4" id="KW-1185">Reference proteome</keyword>